<dbReference type="RefSeq" id="WP_390190090.1">
    <property type="nucleotide sequence ID" value="NZ_JBHMEP010000001.1"/>
</dbReference>
<dbReference type="EMBL" id="JBHMEP010000001">
    <property type="protein sequence ID" value="MFB9134267.1"/>
    <property type="molecule type" value="Genomic_DNA"/>
</dbReference>
<evidence type="ECO:0000313" key="2">
    <source>
        <dbReference type="Proteomes" id="UP001589645"/>
    </source>
</evidence>
<proteinExistence type="predicted"/>
<accession>A0ABV5HJW1</accession>
<keyword evidence="2" id="KW-1185">Reference proteome</keyword>
<dbReference type="Proteomes" id="UP001589645">
    <property type="component" value="Unassembled WGS sequence"/>
</dbReference>
<comment type="caution">
    <text evidence="1">The sequence shown here is derived from an EMBL/GenBank/DDBJ whole genome shotgun (WGS) entry which is preliminary data.</text>
</comment>
<evidence type="ECO:0000313" key="1">
    <source>
        <dbReference type="EMBL" id="MFB9134267.1"/>
    </source>
</evidence>
<organism evidence="1 2">
    <name type="scientific">Vibrio olivae</name>
    <dbReference type="NCBI Taxonomy" id="1243002"/>
    <lineage>
        <taxon>Bacteria</taxon>
        <taxon>Pseudomonadati</taxon>
        <taxon>Pseudomonadota</taxon>
        <taxon>Gammaproteobacteria</taxon>
        <taxon>Vibrionales</taxon>
        <taxon>Vibrionaceae</taxon>
        <taxon>Vibrio</taxon>
    </lineage>
</organism>
<reference evidence="1 2" key="1">
    <citation type="submission" date="2024-09" db="EMBL/GenBank/DDBJ databases">
        <authorList>
            <person name="Sun Q."/>
            <person name="Mori K."/>
        </authorList>
    </citation>
    <scope>NUCLEOTIDE SEQUENCE [LARGE SCALE GENOMIC DNA]</scope>
    <source>
        <strain evidence="1 2">CECT 8064</strain>
    </source>
</reference>
<gene>
    <name evidence="1" type="ORF">ACFFUV_04690</name>
</gene>
<dbReference type="PROSITE" id="PS51257">
    <property type="entry name" value="PROKAR_LIPOPROTEIN"/>
    <property type="match status" value="1"/>
</dbReference>
<protein>
    <submittedName>
        <fullName evidence="1">Uncharacterized protein</fullName>
    </submittedName>
</protein>
<name>A0ABV5HJW1_9VIBR</name>
<sequence>MRHYKVLILLALLTGCSSEVDTEKRITNWVQKSDQCVADARASEFSFPSDEWFDALPLEQKRNVVVYIYQERLTNCFGPEAQSLKTALEKHDNQTLLEFFDGYGAFEEPDESRLEGVNKEKVAIFSKNIPLFNLGKVGQEIPLHD</sequence>